<feature type="region of interest" description="Disordered" evidence="1">
    <location>
        <begin position="19"/>
        <end position="61"/>
    </location>
</feature>
<proteinExistence type="predicted"/>
<name>A0ABQ2I3B7_9BACT</name>
<dbReference type="Proteomes" id="UP000632339">
    <property type="component" value="Unassembled WGS sequence"/>
</dbReference>
<protein>
    <submittedName>
        <fullName evidence="2">Uncharacterized protein</fullName>
    </submittedName>
</protein>
<reference evidence="3" key="1">
    <citation type="journal article" date="2019" name="Int. J. Syst. Evol. Microbiol.">
        <title>The Global Catalogue of Microorganisms (GCM) 10K type strain sequencing project: providing services to taxonomists for standard genome sequencing and annotation.</title>
        <authorList>
            <consortium name="The Broad Institute Genomics Platform"/>
            <consortium name="The Broad Institute Genome Sequencing Center for Infectious Disease"/>
            <person name="Wu L."/>
            <person name="Ma J."/>
        </authorList>
    </citation>
    <scope>NUCLEOTIDE SEQUENCE [LARGE SCALE GENOMIC DNA]</scope>
    <source>
        <strain evidence="3">CGMCC 1.6375</strain>
    </source>
</reference>
<evidence type="ECO:0000313" key="2">
    <source>
        <dbReference type="EMBL" id="GGM97457.1"/>
    </source>
</evidence>
<gene>
    <name evidence="2" type="ORF">GCM10010967_34040</name>
</gene>
<accession>A0ABQ2I3B7</accession>
<evidence type="ECO:0000256" key="1">
    <source>
        <dbReference type="SAM" id="MobiDB-lite"/>
    </source>
</evidence>
<sequence>MLKHSSCVERVLADLRSPADFRSNVLKDGGKGRAERGEKVGWGREEGRREEREKGRGMRGG</sequence>
<keyword evidence="3" id="KW-1185">Reference proteome</keyword>
<evidence type="ECO:0000313" key="3">
    <source>
        <dbReference type="Proteomes" id="UP000632339"/>
    </source>
</evidence>
<organism evidence="2 3">
    <name type="scientific">Dyadobacter beijingensis</name>
    <dbReference type="NCBI Taxonomy" id="365489"/>
    <lineage>
        <taxon>Bacteria</taxon>
        <taxon>Pseudomonadati</taxon>
        <taxon>Bacteroidota</taxon>
        <taxon>Cytophagia</taxon>
        <taxon>Cytophagales</taxon>
        <taxon>Spirosomataceae</taxon>
        <taxon>Dyadobacter</taxon>
    </lineage>
</organism>
<feature type="compositionally biased region" description="Basic and acidic residues" evidence="1">
    <location>
        <begin position="28"/>
        <end position="61"/>
    </location>
</feature>
<dbReference type="EMBL" id="BMLI01000002">
    <property type="protein sequence ID" value="GGM97457.1"/>
    <property type="molecule type" value="Genomic_DNA"/>
</dbReference>
<comment type="caution">
    <text evidence="2">The sequence shown here is derived from an EMBL/GenBank/DDBJ whole genome shotgun (WGS) entry which is preliminary data.</text>
</comment>